<keyword evidence="9 11" id="KW-0520">NAD</keyword>
<keyword evidence="4 11" id="KW-1003">Cell membrane</keyword>
<evidence type="ECO:0000313" key="14">
    <source>
        <dbReference type="Proteomes" id="UP000477750"/>
    </source>
</evidence>
<evidence type="ECO:0000256" key="11">
    <source>
        <dbReference type="HAMAP-Rule" id="MF_01394"/>
    </source>
</evidence>
<evidence type="ECO:0000256" key="9">
    <source>
        <dbReference type="ARBA" id="ARBA00023027"/>
    </source>
</evidence>
<evidence type="ECO:0000256" key="2">
    <source>
        <dbReference type="ARBA" id="ARBA00008472"/>
    </source>
</evidence>
<dbReference type="InterPro" id="IPR023043">
    <property type="entry name" value="NAD(P)H_OxRDtase_bac/plastid"/>
</dbReference>
<comment type="subunit">
    <text evidence="11">NDH-1 is composed of 14 different subunits. Subunits NuoA, H, J, K, L, M, N constitute the membrane sector of the complex.</text>
</comment>
<comment type="subcellular location">
    <subcellularLocation>
        <location evidence="11 12">Cell membrane</location>
        <topology evidence="11 12">Multi-pass membrane protein</topology>
    </subcellularLocation>
    <subcellularLocation>
        <location evidence="1">Membrane</location>
        <topology evidence="1">Multi-pass membrane protein</topology>
    </subcellularLocation>
</comment>
<evidence type="ECO:0000256" key="8">
    <source>
        <dbReference type="ARBA" id="ARBA00022989"/>
    </source>
</evidence>
<dbReference type="GO" id="GO:0048038">
    <property type="term" value="F:quinone binding"/>
    <property type="evidence" value="ECO:0007669"/>
    <property type="project" value="UniProtKB-KW"/>
</dbReference>
<dbReference type="Pfam" id="PF00507">
    <property type="entry name" value="Oxidored_q4"/>
    <property type="match status" value="1"/>
</dbReference>
<keyword evidence="13" id="KW-0560">Oxidoreductase</keyword>
<dbReference type="EMBL" id="WIAO01000059">
    <property type="protein sequence ID" value="MQM28818.1"/>
    <property type="molecule type" value="Genomic_DNA"/>
</dbReference>
<organism evidence="13 14">
    <name type="scientific">Glycomyces albidus</name>
    <dbReference type="NCBI Taxonomy" id="2656774"/>
    <lineage>
        <taxon>Bacteria</taxon>
        <taxon>Bacillati</taxon>
        <taxon>Actinomycetota</taxon>
        <taxon>Actinomycetes</taxon>
        <taxon>Glycomycetales</taxon>
        <taxon>Glycomycetaceae</taxon>
        <taxon>Glycomyces</taxon>
    </lineage>
</organism>
<evidence type="ECO:0000256" key="7">
    <source>
        <dbReference type="ARBA" id="ARBA00022967"/>
    </source>
</evidence>
<keyword evidence="5 11" id="KW-0812">Transmembrane</keyword>
<dbReference type="PANTHER" id="PTHR11058:SF22">
    <property type="entry name" value="NADH-QUINONE OXIDOREDUCTASE SUBUNIT A"/>
    <property type="match status" value="1"/>
</dbReference>
<proteinExistence type="inferred from homology"/>
<keyword evidence="8 11" id="KW-1133">Transmembrane helix</keyword>
<dbReference type="GO" id="GO:0050136">
    <property type="term" value="F:NADH dehydrogenase (quinone) (non-electrogenic) activity"/>
    <property type="evidence" value="ECO:0007669"/>
    <property type="project" value="UniProtKB-UniRule"/>
</dbReference>
<evidence type="ECO:0000256" key="10">
    <source>
        <dbReference type="ARBA" id="ARBA00023136"/>
    </source>
</evidence>
<dbReference type="PANTHER" id="PTHR11058">
    <property type="entry name" value="NADH-UBIQUINONE OXIDOREDUCTASE CHAIN 3"/>
    <property type="match status" value="1"/>
</dbReference>
<dbReference type="FunFam" id="1.20.58.1610:FF:000002">
    <property type="entry name" value="NADH-quinone oxidoreductase subunit A"/>
    <property type="match status" value="1"/>
</dbReference>
<comment type="caution">
    <text evidence="13">The sequence shown here is derived from an EMBL/GenBank/DDBJ whole genome shotgun (WGS) entry which is preliminary data.</text>
</comment>
<dbReference type="EC" id="7.1.1.-" evidence="11"/>
<comment type="catalytic activity">
    <reaction evidence="11 12">
        <text>a quinone + NADH + 5 H(+)(in) = a quinol + NAD(+) + 4 H(+)(out)</text>
        <dbReference type="Rhea" id="RHEA:57888"/>
        <dbReference type="ChEBI" id="CHEBI:15378"/>
        <dbReference type="ChEBI" id="CHEBI:24646"/>
        <dbReference type="ChEBI" id="CHEBI:57540"/>
        <dbReference type="ChEBI" id="CHEBI:57945"/>
        <dbReference type="ChEBI" id="CHEBI:132124"/>
    </reaction>
</comment>
<gene>
    <name evidence="11" type="primary">nuoA</name>
    <name evidence="13" type="ORF">GFD30_25125</name>
</gene>
<dbReference type="GO" id="GO:0030964">
    <property type="term" value="C:NADH dehydrogenase complex"/>
    <property type="evidence" value="ECO:0007669"/>
    <property type="project" value="TreeGrafter"/>
</dbReference>
<name>A0A6L5GGI2_9ACTN</name>
<reference evidence="13 14" key="1">
    <citation type="submission" date="2019-10" db="EMBL/GenBank/DDBJ databases">
        <title>Glycomyces albidus sp. nov., a novel actinomycete isolated from rhizosphere soil of wheat (Triticum aestivum L.).</title>
        <authorList>
            <person name="Qian L."/>
        </authorList>
    </citation>
    <scope>NUCLEOTIDE SEQUENCE [LARGE SCALE GENOMIC DNA]</scope>
    <source>
        <strain evidence="13 14">NEAU-7082</strain>
    </source>
</reference>
<evidence type="ECO:0000256" key="5">
    <source>
        <dbReference type="ARBA" id="ARBA00022692"/>
    </source>
</evidence>
<dbReference type="InterPro" id="IPR000440">
    <property type="entry name" value="NADH_UbQ/plastoQ_OxRdtase_su3"/>
</dbReference>
<feature type="transmembrane region" description="Helical" evidence="11">
    <location>
        <begin position="91"/>
        <end position="111"/>
    </location>
</feature>
<dbReference type="HAMAP" id="MF_01394">
    <property type="entry name" value="NDH1_NuoA"/>
    <property type="match status" value="1"/>
</dbReference>
<evidence type="ECO:0000256" key="6">
    <source>
        <dbReference type="ARBA" id="ARBA00022719"/>
    </source>
</evidence>
<comment type="similarity">
    <text evidence="2 11 12">Belongs to the complex I subunit 3 family.</text>
</comment>
<sequence length="121" mass="13691">MRMEVYVPVVIMLAIGAGFGVVSVIASRIAGPRRRNRAKEDPYECGIEPAPTTSGPTKFPVKFYLTAMLFIVFDIEIIFLVPWAVHHDVLGIFGFWAVFMFIAALFVAYAYEWRRGGLDWD</sequence>
<dbReference type="GO" id="GO:0005886">
    <property type="term" value="C:plasma membrane"/>
    <property type="evidence" value="ECO:0007669"/>
    <property type="project" value="UniProtKB-SubCell"/>
</dbReference>
<feature type="transmembrane region" description="Helical" evidence="11">
    <location>
        <begin position="6"/>
        <end position="30"/>
    </location>
</feature>
<keyword evidence="10 11" id="KW-0472">Membrane</keyword>
<keyword evidence="7 11" id="KW-1278">Translocase</keyword>
<protein>
    <recommendedName>
        <fullName evidence="11">NADH-quinone oxidoreductase subunit A</fullName>
        <ecNumber evidence="11">7.1.1.-</ecNumber>
    </recommendedName>
    <alternativeName>
        <fullName evidence="11">NADH dehydrogenase I subunit A</fullName>
    </alternativeName>
    <alternativeName>
        <fullName evidence="11">NDH-1 subunit A</fullName>
    </alternativeName>
    <alternativeName>
        <fullName evidence="11">NUO1</fullName>
    </alternativeName>
</protein>
<comment type="function">
    <text evidence="11">NDH-1 shuttles electrons from NADH, via FMN and iron-sulfur (Fe-S) centers, to quinones in the respiratory chain. The immediate electron acceptor for the enzyme in this species is believed to be a menaquinone. Couples the redox reaction to proton translocation (for every two electrons transferred, four hydrogen ions are translocated across the cytoplasmic membrane), and thus conserves the redox energy in a proton gradient.</text>
</comment>
<dbReference type="InterPro" id="IPR038430">
    <property type="entry name" value="NDAH_ubi_oxred_su3_sf"/>
</dbReference>
<feature type="transmembrane region" description="Helical" evidence="11">
    <location>
        <begin position="63"/>
        <end position="85"/>
    </location>
</feature>
<evidence type="ECO:0000256" key="1">
    <source>
        <dbReference type="ARBA" id="ARBA00004141"/>
    </source>
</evidence>
<keyword evidence="14" id="KW-1185">Reference proteome</keyword>
<evidence type="ECO:0000256" key="3">
    <source>
        <dbReference type="ARBA" id="ARBA00022448"/>
    </source>
</evidence>
<evidence type="ECO:0000256" key="12">
    <source>
        <dbReference type="RuleBase" id="RU003639"/>
    </source>
</evidence>
<dbReference type="NCBIfam" id="NF005922">
    <property type="entry name" value="PRK07928.1"/>
    <property type="match status" value="1"/>
</dbReference>
<accession>A0A6L5GGI2</accession>
<dbReference type="Gene3D" id="1.20.58.1610">
    <property type="entry name" value="NADH:ubiquinone/plastoquinone oxidoreductase, chain 3"/>
    <property type="match status" value="1"/>
</dbReference>
<keyword evidence="6 11" id="KW-0874">Quinone</keyword>
<evidence type="ECO:0000256" key="4">
    <source>
        <dbReference type="ARBA" id="ARBA00022475"/>
    </source>
</evidence>
<keyword evidence="3 11" id="KW-0813">Transport</keyword>
<dbReference type="GO" id="GO:0008137">
    <property type="term" value="F:NADH dehydrogenase (ubiquinone) activity"/>
    <property type="evidence" value="ECO:0007669"/>
    <property type="project" value="InterPro"/>
</dbReference>
<dbReference type="AlphaFoldDB" id="A0A6L5GGI2"/>
<dbReference type="Proteomes" id="UP000477750">
    <property type="component" value="Unassembled WGS sequence"/>
</dbReference>
<evidence type="ECO:0000313" key="13">
    <source>
        <dbReference type="EMBL" id="MQM28818.1"/>
    </source>
</evidence>